<evidence type="ECO:0000256" key="1">
    <source>
        <dbReference type="ARBA" id="ARBA00022676"/>
    </source>
</evidence>
<dbReference type="NCBIfam" id="TIGR00696">
    <property type="entry name" value="wecG_tagA_cpsF"/>
    <property type="match status" value="1"/>
</dbReference>
<sequence>MTKTLHDDLPQTVIPEQRKARRPEIDLQARIEGEARAYHHLMDINLQVFDSVTDAAIRILRRARGRAVGTSVFTCNVDHLMLMNKEQRFRDAYERADVVTIDGAPLALLTKLTGTAEARRVTGVALTGALVEQAERDGLRIALVGGAPGRGVMAAANLRREHSELGEVFVDSPRMGFEIGDEEDQRLVSGLVAFQPDVVIVCLGAPKQELWIDQHRNELPGAVLVGAGATIDFLSGYQTRAPRFFQATGTEAAYRLATDFRRLWRRYLLRDSKFFVLFAGLTLGYAAGRARVGSSARSHGATRRRTSAARPSPCRACGYSPAA</sequence>
<accession>A0ABU8MID1</accession>
<evidence type="ECO:0000256" key="3">
    <source>
        <dbReference type="SAM" id="MobiDB-lite"/>
    </source>
</evidence>
<keyword evidence="2" id="KW-0808">Transferase</keyword>
<keyword evidence="5" id="KW-1185">Reference proteome</keyword>
<organism evidence="4 5">
    <name type="scientific">Actinomycetospora aurantiaca</name>
    <dbReference type="NCBI Taxonomy" id="3129233"/>
    <lineage>
        <taxon>Bacteria</taxon>
        <taxon>Bacillati</taxon>
        <taxon>Actinomycetota</taxon>
        <taxon>Actinomycetes</taxon>
        <taxon>Pseudonocardiales</taxon>
        <taxon>Pseudonocardiaceae</taxon>
        <taxon>Actinomycetospora</taxon>
    </lineage>
</organism>
<dbReference type="Proteomes" id="UP001385809">
    <property type="component" value="Unassembled WGS sequence"/>
</dbReference>
<gene>
    <name evidence="4" type="ORF">WCD74_01435</name>
</gene>
<dbReference type="CDD" id="cd06533">
    <property type="entry name" value="Glyco_transf_WecG_TagA"/>
    <property type="match status" value="1"/>
</dbReference>
<name>A0ABU8MID1_9PSEU</name>
<dbReference type="RefSeq" id="WP_337693031.1">
    <property type="nucleotide sequence ID" value="NZ_JBBEGN010000001.1"/>
</dbReference>
<dbReference type="PANTHER" id="PTHR34136:SF1">
    <property type="entry name" value="UDP-N-ACETYL-D-MANNOSAMINURONIC ACID TRANSFERASE"/>
    <property type="match status" value="1"/>
</dbReference>
<keyword evidence="1" id="KW-0328">Glycosyltransferase</keyword>
<comment type="caution">
    <text evidence="4">The sequence shown here is derived from an EMBL/GenBank/DDBJ whole genome shotgun (WGS) entry which is preliminary data.</text>
</comment>
<proteinExistence type="predicted"/>
<evidence type="ECO:0000313" key="4">
    <source>
        <dbReference type="EMBL" id="MEJ2866407.1"/>
    </source>
</evidence>
<dbReference type="PANTHER" id="PTHR34136">
    <property type="match status" value="1"/>
</dbReference>
<feature type="region of interest" description="Disordered" evidence="3">
    <location>
        <begin position="1"/>
        <end position="20"/>
    </location>
</feature>
<dbReference type="InterPro" id="IPR004629">
    <property type="entry name" value="WecG_TagA_CpsF"/>
</dbReference>
<evidence type="ECO:0000313" key="5">
    <source>
        <dbReference type="Proteomes" id="UP001385809"/>
    </source>
</evidence>
<reference evidence="4 5" key="1">
    <citation type="submission" date="2024-03" db="EMBL/GenBank/DDBJ databases">
        <title>Actinomycetospora sp. OC33-EN08, a novel actinomycete isolated from wild orchid (Aerides multiflora).</title>
        <authorList>
            <person name="Suriyachadkun C."/>
        </authorList>
    </citation>
    <scope>NUCLEOTIDE SEQUENCE [LARGE SCALE GENOMIC DNA]</scope>
    <source>
        <strain evidence="4 5">OC33-EN08</strain>
    </source>
</reference>
<dbReference type="EMBL" id="JBBEGN010000001">
    <property type="protein sequence ID" value="MEJ2866407.1"/>
    <property type="molecule type" value="Genomic_DNA"/>
</dbReference>
<protein>
    <submittedName>
        <fullName evidence="4">WecB/TagA/CpsF family glycosyltransferase</fullName>
    </submittedName>
</protein>
<dbReference type="Pfam" id="PF03808">
    <property type="entry name" value="Glyco_tran_WecG"/>
    <property type="match status" value="1"/>
</dbReference>
<evidence type="ECO:0000256" key="2">
    <source>
        <dbReference type="ARBA" id="ARBA00022679"/>
    </source>
</evidence>